<dbReference type="PROSITE" id="PS51279">
    <property type="entry name" value="BCNT_C"/>
    <property type="match status" value="1"/>
</dbReference>
<evidence type="ECO:0000313" key="4">
    <source>
        <dbReference type="Proteomes" id="UP000009168"/>
    </source>
</evidence>
<keyword evidence="1" id="KW-0175">Coiled coil</keyword>
<evidence type="ECO:0000313" key="3">
    <source>
        <dbReference type="EMBL" id="EAR99481.1"/>
    </source>
</evidence>
<keyword evidence="4" id="KW-1185">Reference proteome</keyword>
<feature type="coiled-coil region" evidence="1">
    <location>
        <begin position="25"/>
        <end position="80"/>
    </location>
</feature>
<evidence type="ECO:0000259" key="2">
    <source>
        <dbReference type="PROSITE" id="PS51279"/>
    </source>
</evidence>
<dbReference type="Pfam" id="PF07572">
    <property type="entry name" value="BCNT"/>
    <property type="match status" value="1"/>
</dbReference>
<sequence length="294" mass="35289">MSEGLLKINLQDLEEEEEDEDYVPQASEIEEYKREKKELKDLKKKKNQEELHQEILQSWIELKKEVREKEMNQINEIRKQTQMLLKDKDLLLQIAQKALRLNEDDKQRKVIFAGQEFIVDSSGEIVGRADEQAYLKEFQLFESKEINQMKFEESKNVKEEIIESKKEEPQEIIIEENNKEEVQEVQEVQEEKVEKVEKVEVVQEVIQQLGQEEKHRLDMKNRFQYLQKVMDKINSKSKSITSIHKSKLDWKSFTKKEKLEKKFEQNRKAGYLDKQNFIAKATEKQKQIQKSTRR</sequence>
<dbReference type="KEGG" id="tet:TTHERM_00136450"/>
<dbReference type="Proteomes" id="UP000009168">
    <property type="component" value="Unassembled WGS sequence"/>
</dbReference>
<feature type="domain" description="BCNT-C" evidence="2">
    <location>
        <begin position="220"/>
        <end position="294"/>
    </location>
</feature>
<gene>
    <name evidence="3" type="ORF">TTHERM_00136450</name>
</gene>
<proteinExistence type="predicted"/>
<name>I7M277_TETTS</name>
<dbReference type="eggNOG" id="ENOG502SWET">
    <property type="taxonomic scope" value="Eukaryota"/>
</dbReference>
<dbReference type="InParanoid" id="I7M277"/>
<accession>I7M277</accession>
<protein>
    <submittedName>
        <fullName evidence="3">Bucentaur or craniofacial development protein</fullName>
    </submittedName>
</protein>
<dbReference type="OMA" id="IEKSRMQ"/>
<organism evidence="3 4">
    <name type="scientific">Tetrahymena thermophila (strain SB210)</name>
    <dbReference type="NCBI Taxonomy" id="312017"/>
    <lineage>
        <taxon>Eukaryota</taxon>
        <taxon>Sar</taxon>
        <taxon>Alveolata</taxon>
        <taxon>Ciliophora</taxon>
        <taxon>Intramacronucleata</taxon>
        <taxon>Oligohymenophorea</taxon>
        <taxon>Hymenostomatida</taxon>
        <taxon>Tetrahymenina</taxon>
        <taxon>Tetrahymenidae</taxon>
        <taxon>Tetrahymena</taxon>
    </lineage>
</organism>
<dbReference type="InterPro" id="IPR011421">
    <property type="entry name" value="BCNT-C"/>
</dbReference>
<dbReference type="GeneID" id="7843785"/>
<reference evidence="4" key="1">
    <citation type="journal article" date="2006" name="PLoS Biol.">
        <title>Macronuclear genome sequence of the ciliate Tetrahymena thermophila, a model eukaryote.</title>
        <authorList>
            <person name="Eisen J.A."/>
            <person name="Coyne R.S."/>
            <person name="Wu M."/>
            <person name="Wu D."/>
            <person name="Thiagarajan M."/>
            <person name="Wortman J.R."/>
            <person name="Badger J.H."/>
            <person name="Ren Q."/>
            <person name="Amedeo P."/>
            <person name="Jones K.M."/>
            <person name="Tallon L.J."/>
            <person name="Delcher A.L."/>
            <person name="Salzberg S.L."/>
            <person name="Silva J.C."/>
            <person name="Haas B.J."/>
            <person name="Majoros W.H."/>
            <person name="Farzad M."/>
            <person name="Carlton J.M."/>
            <person name="Smith R.K. Jr."/>
            <person name="Garg J."/>
            <person name="Pearlman R.E."/>
            <person name="Karrer K.M."/>
            <person name="Sun L."/>
            <person name="Manning G."/>
            <person name="Elde N.C."/>
            <person name="Turkewitz A.P."/>
            <person name="Asai D.J."/>
            <person name="Wilkes D.E."/>
            <person name="Wang Y."/>
            <person name="Cai H."/>
            <person name="Collins K."/>
            <person name="Stewart B.A."/>
            <person name="Lee S.R."/>
            <person name="Wilamowska K."/>
            <person name="Weinberg Z."/>
            <person name="Ruzzo W.L."/>
            <person name="Wloga D."/>
            <person name="Gaertig J."/>
            <person name="Frankel J."/>
            <person name="Tsao C.-C."/>
            <person name="Gorovsky M.A."/>
            <person name="Keeling P.J."/>
            <person name="Waller R.F."/>
            <person name="Patron N.J."/>
            <person name="Cherry J.M."/>
            <person name="Stover N.A."/>
            <person name="Krieger C.J."/>
            <person name="del Toro C."/>
            <person name="Ryder H.F."/>
            <person name="Williamson S.C."/>
            <person name="Barbeau R.A."/>
            <person name="Hamilton E.P."/>
            <person name="Orias E."/>
        </authorList>
    </citation>
    <scope>NUCLEOTIDE SEQUENCE [LARGE SCALE GENOMIC DNA]</scope>
    <source>
        <strain evidence="4">SB210</strain>
    </source>
</reference>
<dbReference type="EMBL" id="GG662639">
    <property type="protein sequence ID" value="EAR99481.1"/>
    <property type="molecule type" value="Genomic_DNA"/>
</dbReference>
<dbReference type="RefSeq" id="XP_001019726.1">
    <property type="nucleotide sequence ID" value="XM_001019726.3"/>
</dbReference>
<dbReference type="AlphaFoldDB" id="I7M277"/>
<evidence type="ECO:0000256" key="1">
    <source>
        <dbReference type="SAM" id="Coils"/>
    </source>
</evidence>
<dbReference type="HOGENOM" id="CLU_948284_0_0_1"/>